<organism evidence="1">
    <name type="scientific">hydrothermal vent metagenome</name>
    <dbReference type="NCBI Taxonomy" id="652676"/>
    <lineage>
        <taxon>unclassified sequences</taxon>
        <taxon>metagenomes</taxon>
        <taxon>ecological metagenomes</taxon>
    </lineage>
</organism>
<dbReference type="NCBIfam" id="NF001266">
    <property type="entry name" value="PRK00228.1-1"/>
    <property type="match status" value="1"/>
</dbReference>
<evidence type="ECO:0000313" key="1">
    <source>
        <dbReference type="EMBL" id="VAW97316.1"/>
    </source>
</evidence>
<dbReference type="AlphaFoldDB" id="A0A3B1AWV9"/>
<dbReference type="SUPFAM" id="SSF143456">
    <property type="entry name" value="VC0467-like"/>
    <property type="match status" value="1"/>
</dbReference>
<proteinExistence type="inferred from homology"/>
<accession>A0A3B1AWV9</accession>
<dbReference type="InterPro" id="IPR003774">
    <property type="entry name" value="AlgH-like"/>
</dbReference>
<dbReference type="PANTHER" id="PTHR30327:SF1">
    <property type="entry name" value="UPF0301 PROTEIN YQGE"/>
    <property type="match status" value="1"/>
</dbReference>
<dbReference type="EMBL" id="UOFU01000116">
    <property type="protein sequence ID" value="VAW97316.1"/>
    <property type="molecule type" value="Genomic_DNA"/>
</dbReference>
<gene>
    <name evidence="1" type="ORF">MNBD_GAMMA20-2061</name>
</gene>
<protein>
    <submittedName>
        <fullName evidence="1">UPF0301 protein YqgE</fullName>
    </submittedName>
</protein>
<reference evidence="1" key="1">
    <citation type="submission" date="2018-06" db="EMBL/GenBank/DDBJ databases">
        <authorList>
            <person name="Zhirakovskaya E."/>
        </authorList>
    </citation>
    <scope>NUCLEOTIDE SEQUENCE</scope>
</reference>
<dbReference type="HAMAP" id="MF_00758">
    <property type="entry name" value="UPF0301"/>
    <property type="match status" value="1"/>
</dbReference>
<dbReference type="Pfam" id="PF02622">
    <property type="entry name" value="DUF179"/>
    <property type="match status" value="1"/>
</dbReference>
<name>A0A3B1AWV9_9ZZZZ</name>
<dbReference type="Gene3D" id="3.40.1740.10">
    <property type="entry name" value="VC0467-like"/>
    <property type="match status" value="1"/>
</dbReference>
<sequence>MCALVDSFRGPPRESILCFSVVAPTASRPYYESMSDKDTYLTNQFLIAMPNLRDPNFFHSVTYVCEHTEQGAMGIVINQPVELRLGDLMAQMDMQAHDPEQAALPIFRGGPVEPERGFVLHSPLGQWESSMEVTSHIGLTTSTDIIRAMSGGSSPNDALITLGYAGWGAGQLEQEMLDNAWLSGPADPVIIFETPVEERWEAAARLVGVNIHQLTGDAGHA</sequence>
<dbReference type="GO" id="GO:0005829">
    <property type="term" value="C:cytosol"/>
    <property type="evidence" value="ECO:0007669"/>
    <property type="project" value="TreeGrafter"/>
</dbReference>
<dbReference type="PANTHER" id="PTHR30327">
    <property type="entry name" value="UNCHARACTERIZED PROTEIN YQGE"/>
    <property type="match status" value="1"/>
</dbReference>